<dbReference type="AlphaFoldDB" id="A0A366H2P0"/>
<feature type="region of interest" description="Disordered" evidence="2">
    <location>
        <begin position="1"/>
        <end position="22"/>
    </location>
</feature>
<dbReference type="Proteomes" id="UP000253426">
    <property type="component" value="Unassembled WGS sequence"/>
</dbReference>
<keyword evidence="4" id="KW-1185">Reference proteome</keyword>
<reference evidence="3 4" key="1">
    <citation type="submission" date="2018-06" db="EMBL/GenBank/DDBJ databases">
        <title>Genomic Encyclopedia of Type Strains, Phase IV (KMG-IV): sequencing the most valuable type-strain genomes for metagenomic binning, comparative biology and taxonomic classification.</title>
        <authorList>
            <person name="Goeker M."/>
        </authorList>
    </citation>
    <scope>NUCLEOTIDE SEQUENCE [LARGE SCALE GENOMIC DNA]</scope>
    <source>
        <strain evidence="3 4">DSM 25532</strain>
    </source>
</reference>
<dbReference type="EMBL" id="QNRR01000021">
    <property type="protein sequence ID" value="RBP35543.1"/>
    <property type="molecule type" value="Genomic_DNA"/>
</dbReference>
<comment type="caution">
    <text evidence="3">The sequence shown here is derived from an EMBL/GenBank/DDBJ whole genome shotgun (WGS) entry which is preliminary data.</text>
</comment>
<evidence type="ECO:0000313" key="3">
    <source>
        <dbReference type="EMBL" id="RBP35543.1"/>
    </source>
</evidence>
<evidence type="ECO:0000256" key="1">
    <source>
        <dbReference type="SAM" id="Coils"/>
    </source>
</evidence>
<feature type="coiled-coil region" evidence="1">
    <location>
        <begin position="114"/>
        <end position="145"/>
    </location>
</feature>
<proteinExistence type="predicted"/>
<evidence type="ECO:0000313" key="4">
    <source>
        <dbReference type="Proteomes" id="UP000253426"/>
    </source>
</evidence>
<name>A0A366H2P0_9BACT</name>
<organism evidence="3 4">
    <name type="scientific">Roseimicrobium gellanilyticum</name>
    <dbReference type="NCBI Taxonomy" id="748857"/>
    <lineage>
        <taxon>Bacteria</taxon>
        <taxon>Pseudomonadati</taxon>
        <taxon>Verrucomicrobiota</taxon>
        <taxon>Verrucomicrobiia</taxon>
        <taxon>Verrucomicrobiales</taxon>
        <taxon>Verrucomicrobiaceae</taxon>
        <taxon>Roseimicrobium</taxon>
    </lineage>
</organism>
<protein>
    <submittedName>
        <fullName evidence="3">Uncharacterized protein</fullName>
    </submittedName>
</protein>
<dbReference type="RefSeq" id="WP_113962324.1">
    <property type="nucleotide sequence ID" value="NZ_QNRR01000021.1"/>
</dbReference>
<sequence>MPATNDDPTVPQAPIPPELQGLNGELSNLALDFGKRQHEFAQVPSQAGELDGVYQQLMPKETGNPFAQPKDTTSLASKMKDITDKMDYCQKEMASCQKLIEQSRLANAGTNPSLSDIQKEVGKKVDALKELNSELQGNINVARRAADPWEGMQSVEQRLSLQVKGETQIMEGWKNDLAKVNQREQDLTARRDKLSSNPISKLWNRNEISKINKELNDSIPKQQAGLKEGIDSSQKNIQNAQAGLGKLAEAQAQQQAFMQAQQQMLQQQMMMQQQMLQIQQQALQRTLEQVKQLTPPQVLQGLRDQAHQEVMQQGPQRTLSPAEMRQAQQQSEQLFQQKLLQQVPPETLLQLQNQSLQQMLQEGQQQQMQQAWNKYMAQNPGAMGLQNSTPTNIQRMADGHMNVGEAAHLSHGGHGMKDGTQQPQQSVDKPKLGPQQHENVGEKLHLGLHGHGDKSSKSHEVGAPQHQLGQGVHQKR</sequence>
<keyword evidence="1" id="KW-0175">Coiled coil</keyword>
<evidence type="ECO:0000256" key="2">
    <source>
        <dbReference type="SAM" id="MobiDB-lite"/>
    </source>
</evidence>
<feature type="compositionally biased region" description="Basic and acidic residues" evidence="2">
    <location>
        <begin position="439"/>
        <end position="460"/>
    </location>
</feature>
<feature type="coiled-coil region" evidence="1">
    <location>
        <begin position="170"/>
        <end position="197"/>
    </location>
</feature>
<feature type="region of interest" description="Disordered" evidence="2">
    <location>
        <begin position="406"/>
        <end position="476"/>
    </location>
</feature>
<gene>
    <name evidence="3" type="ORF">DES53_12163</name>
</gene>
<accession>A0A366H2P0</accession>